<keyword evidence="7" id="KW-1185">Reference proteome</keyword>
<reference evidence="6 7" key="1">
    <citation type="journal article" date="2003" name="Genome Res.">
        <title>Tropheryma whipplei twist: a human pathogenic Actinobacteria with a reduced genome.</title>
        <authorList>
            <person name="Raoult D."/>
            <person name="Ogata H."/>
            <person name="Audic S."/>
            <person name="Robert C."/>
            <person name="Suhre K."/>
            <person name="Drancourt M."/>
            <person name="Claverie J.-M."/>
        </authorList>
    </citation>
    <scope>NUCLEOTIDE SEQUENCE [LARGE SCALE GENOMIC DNA]</scope>
    <source>
        <strain evidence="6 7">Twist</strain>
    </source>
</reference>
<dbReference type="PROSITE" id="PS51935">
    <property type="entry name" value="NLPC_P60"/>
    <property type="match status" value="1"/>
</dbReference>
<dbReference type="GO" id="GO:0008234">
    <property type="term" value="F:cysteine-type peptidase activity"/>
    <property type="evidence" value="ECO:0007669"/>
    <property type="project" value="UniProtKB-KW"/>
</dbReference>
<dbReference type="Pfam" id="PF00877">
    <property type="entry name" value="NLPC_P60"/>
    <property type="match status" value="1"/>
</dbReference>
<evidence type="ECO:0000259" key="5">
    <source>
        <dbReference type="PROSITE" id="PS51935"/>
    </source>
</evidence>
<evidence type="ECO:0000313" key="6">
    <source>
        <dbReference type="EMBL" id="AAO44386.1"/>
    </source>
</evidence>
<evidence type="ECO:0000256" key="1">
    <source>
        <dbReference type="ARBA" id="ARBA00007074"/>
    </source>
</evidence>
<comment type="similarity">
    <text evidence="1">Belongs to the peptidase C40 family.</text>
</comment>
<dbReference type="EMBL" id="AE014184">
    <property type="protein sequence ID" value="AAO44386.1"/>
    <property type="molecule type" value="Genomic_DNA"/>
</dbReference>
<evidence type="ECO:0000256" key="4">
    <source>
        <dbReference type="ARBA" id="ARBA00022807"/>
    </source>
</evidence>
<sequence length="297" mass="32097">MARLHYLLIRKGVCVLHLNPLLPTHPFAAHIPFFLCQACCITCFVLRSYCFACSLALSRFLGGYLTAVSIRSSFPSRDDRYSRYVPSVGARRRGLLRRSEGRSAPMASLAVVFISIAVSTVTMPVYAVDTYSVASNPYEVQAVQVGGAHTLPALNGDAYSVVRRGVSSYRPAVFGLSAALVPVPYTPSSVLDVASEYVGVPYRFGGADPSYGFDCSGLVKYVFARFGIALPHSVSGQAAAGRIVPRSQARPGDLVFMPGHNGFYVGPGLILHAPDYGRSVRVARIWTDNYYIVRVGG</sequence>
<dbReference type="KEGG" id="twh:TWT_289"/>
<feature type="domain" description="NlpC/P60" evidence="5">
    <location>
        <begin position="184"/>
        <end position="297"/>
    </location>
</feature>
<evidence type="ECO:0000256" key="2">
    <source>
        <dbReference type="ARBA" id="ARBA00022670"/>
    </source>
</evidence>
<proteinExistence type="inferred from homology"/>
<dbReference type="SUPFAM" id="SSF54001">
    <property type="entry name" value="Cysteine proteinases"/>
    <property type="match status" value="1"/>
</dbReference>
<dbReference type="eggNOG" id="COG0791">
    <property type="taxonomic scope" value="Bacteria"/>
</dbReference>
<dbReference type="InterPro" id="IPR051794">
    <property type="entry name" value="PG_Endopeptidase_C40"/>
</dbReference>
<dbReference type="PANTHER" id="PTHR47359:SF3">
    <property type="entry name" value="NLP_P60 DOMAIN-CONTAINING PROTEIN-RELATED"/>
    <property type="match status" value="1"/>
</dbReference>
<dbReference type="Gene3D" id="3.90.1720.10">
    <property type="entry name" value="endopeptidase domain like (from Nostoc punctiforme)"/>
    <property type="match status" value="1"/>
</dbReference>
<protein>
    <submittedName>
        <fullName evidence="6">NPL/P60 family secreted protein</fullName>
    </submittedName>
</protein>
<name>Q83MZ0_TROWT</name>
<gene>
    <name evidence="6" type="ordered locus">TWT_289</name>
</gene>
<organism evidence="6 7">
    <name type="scientific">Tropheryma whipplei (strain Twist)</name>
    <name type="common">Whipple's bacillus</name>
    <dbReference type="NCBI Taxonomy" id="203267"/>
    <lineage>
        <taxon>Bacteria</taxon>
        <taxon>Bacillati</taxon>
        <taxon>Actinomycetota</taxon>
        <taxon>Actinomycetes</taxon>
        <taxon>Micrococcales</taxon>
        <taxon>Tropherymataceae</taxon>
        <taxon>Tropheryma</taxon>
    </lineage>
</organism>
<dbReference type="AlphaFoldDB" id="Q83MZ0"/>
<keyword evidence="3" id="KW-0378">Hydrolase</keyword>
<evidence type="ECO:0000256" key="3">
    <source>
        <dbReference type="ARBA" id="ARBA00022801"/>
    </source>
</evidence>
<dbReference type="InterPro" id="IPR000064">
    <property type="entry name" value="NLP_P60_dom"/>
</dbReference>
<dbReference type="PANTHER" id="PTHR47359">
    <property type="entry name" value="PEPTIDOGLYCAN DL-ENDOPEPTIDASE CWLO"/>
    <property type="match status" value="1"/>
</dbReference>
<dbReference type="OrthoDB" id="9815778at2"/>
<evidence type="ECO:0000313" key="7">
    <source>
        <dbReference type="Proteomes" id="UP000002200"/>
    </source>
</evidence>
<dbReference type="HOGENOM" id="CLU_936710_0_0_11"/>
<keyword evidence="4" id="KW-0788">Thiol protease</keyword>
<dbReference type="STRING" id="203267.TWT_289"/>
<dbReference type="Proteomes" id="UP000002200">
    <property type="component" value="Chromosome"/>
</dbReference>
<keyword evidence="2" id="KW-0645">Protease</keyword>
<dbReference type="GO" id="GO:0006508">
    <property type="term" value="P:proteolysis"/>
    <property type="evidence" value="ECO:0007669"/>
    <property type="project" value="UniProtKB-KW"/>
</dbReference>
<accession>Q83MZ0</accession>
<dbReference type="InterPro" id="IPR038765">
    <property type="entry name" value="Papain-like_cys_pep_sf"/>
</dbReference>